<proteinExistence type="predicted"/>
<dbReference type="AlphaFoldDB" id="A0A0W8FQI3"/>
<keyword evidence="1" id="KW-0472">Membrane</keyword>
<feature type="transmembrane region" description="Helical" evidence="1">
    <location>
        <begin position="39"/>
        <end position="59"/>
    </location>
</feature>
<evidence type="ECO:0000313" key="2">
    <source>
        <dbReference type="EMBL" id="KUG23099.1"/>
    </source>
</evidence>
<organism evidence="2">
    <name type="scientific">hydrocarbon metagenome</name>
    <dbReference type="NCBI Taxonomy" id="938273"/>
    <lineage>
        <taxon>unclassified sequences</taxon>
        <taxon>metagenomes</taxon>
        <taxon>ecological metagenomes</taxon>
    </lineage>
</organism>
<name>A0A0W8FQI3_9ZZZZ</name>
<comment type="caution">
    <text evidence="2">The sequence shown here is derived from an EMBL/GenBank/DDBJ whole genome shotgun (WGS) entry which is preliminary data.</text>
</comment>
<dbReference type="InterPro" id="IPR007272">
    <property type="entry name" value="Sulf_transp_TsuA/YedE"/>
</dbReference>
<sequence length="175" mass="18998">MNELLMGAFTGILFGFCMQKAQVIRFDRQLGALRFKDMTIVKFMLSTILVAMVGIYLLYDLGLIKLSIKPLILGGNVLGGLIFGIGWGIVGYCPATAMGALGEGRYDAAFGLLGMIVGAGFFAEAYPALKETVLTWGNFGKVTVPDALGINHWFIIIILGVLFVGLFRFFEKKGL</sequence>
<feature type="transmembrane region" description="Helical" evidence="1">
    <location>
        <begin position="150"/>
        <end position="170"/>
    </location>
</feature>
<dbReference type="EMBL" id="LNQE01000920">
    <property type="protein sequence ID" value="KUG23099.1"/>
    <property type="molecule type" value="Genomic_DNA"/>
</dbReference>
<protein>
    <submittedName>
        <fullName evidence="2">Uncharacterized protein</fullName>
    </submittedName>
</protein>
<keyword evidence="1" id="KW-0812">Transmembrane</keyword>
<keyword evidence="1" id="KW-1133">Transmembrane helix</keyword>
<evidence type="ECO:0000256" key="1">
    <source>
        <dbReference type="SAM" id="Phobius"/>
    </source>
</evidence>
<reference evidence="2" key="1">
    <citation type="journal article" date="2015" name="Proc. Natl. Acad. Sci. U.S.A.">
        <title>Networks of energetic and metabolic interactions define dynamics in microbial communities.</title>
        <authorList>
            <person name="Embree M."/>
            <person name="Liu J.K."/>
            <person name="Al-Bassam M.M."/>
            <person name="Zengler K."/>
        </authorList>
    </citation>
    <scope>NUCLEOTIDE SEQUENCE</scope>
</reference>
<dbReference type="Pfam" id="PF04143">
    <property type="entry name" value="Sulf_transp"/>
    <property type="match status" value="1"/>
</dbReference>
<feature type="transmembrane region" description="Helical" evidence="1">
    <location>
        <begin position="110"/>
        <end position="129"/>
    </location>
</feature>
<accession>A0A0W8FQI3</accession>
<feature type="transmembrane region" description="Helical" evidence="1">
    <location>
        <begin position="71"/>
        <end position="90"/>
    </location>
</feature>
<gene>
    <name evidence="2" type="ORF">ASZ90_007093</name>
</gene>